<dbReference type="SUPFAM" id="SSF49562">
    <property type="entry name" value="C2 domain (Calcium/lipid-binding domain, CaLB)"/>
    <property type="match status" value="2"/>
</dbReference>
<feature type="domain" description="C2" evidence="1">
    <location>
        <begin position="429"/>
        <end position="548"/>
    </location>
</feature>
<proteinExistence type="predicted"/>
<dbReference type="PROSITE" id="PS50004">
    <property type="entry name" value="C2"/>
    <property type="match status" value="1"/>
</dbReference>
<keyword evidence="3" id="KW-1185">Reference proteome</keyword>
<dbReference type="OrthoDB" id="5973539at2759"/>
<dbReference type="Gene3D" id="2.60.40.150">
    <property type="entry name" value="C2 domain"/>
    <property type="match status" value="2"/>
</dbReference>
<dbReference type="InterPro" id="IPR000008">
    <property type="entry name" value="C2_dom"/>
</dbReference>
<dbReference type="Pfam" id="PF00168">
    <property type="entry name" value="C2"/>
    <property type="match status" value="2"/>
</dbReference>
<organism evidence="2 3">
    <name type="scientific">Bodo saltans</name>
    <name type="common">Flagellated protozoan</name>
    <dbReference type="NCBI Taxonomy" id="75058"/>
    <lineage>
        <taxon>Eukaryota</taxon>
        <taxon>Discoba</taxon>
        <taxon>Euglenozoa</taxon>
        <taxon>Kinetoplastea</taxon>
        <taxon>Metakinetoplastina</taxon>
        <taxon>Eubodonida</taxon>
        <taxon>Bodonidae</taxon>
        <taxon>Bodo</taxon>
    </lineage>
</organism>
<dbReference type="CDD" id="cd00030">
    <property type="entry name" value="C2"/>
    <property type="match status" value="2"/>
</dbReference>
<dbReference type="Proteomes" id="UP000051952">
    <property type="component" value="Unassembled WGS sequence"/>
</dbReference>
<dbReference type="VEuPathDB" id="TriTrypDB:BSAL_10920"/>
<evidence type="ECO:0000313" key="2">
    <source>
        <dbReference type="EMBL" id="CUG87579.1"/>
    </source>
</evidence>
<accession>A0A0S4J857</accession>
<gene>
    <name evidence="2" type="ORF">BSAL_10920</name>
</gene>
<dbReference type="EMBL" id="CYKH01001546">
    <property type="protein sequence ID" value="CUG87579.1"/>
    <property type="molecule type" value="Genomic_DNA"/>
</dbReference>
<reference evidence="3" key="1">
    <citation type="submission" date="2015-09" db="EMBL/GenBank/DDBJ databases">
        <authorList>
            <consortium name="Pathogen Informatics"/>
        </authorList>
    </citation>
    <scope>NUCLEOTIDE SEQUENCE [LARGE SCALE GENOMIC DNA]</scope>
    <source>
        <strain evidence="3">Lake Konstanz</strain>
    </source>
</reference>
<evidence type="ECO:0000313" key="3">
    <source>
        <dbReference type="Proteomes" id="UP000051952"/>
    </source>
</evidence>
<name>A0A0S4J857_BODSA</name>
<dbReference type="AlphaFoldDB" id="A0A0S4J857"/>
<sequence>MKKVSLIECRSFPGKDPFVRAFYPDDESLIFESSVKKNNPNATWKESFFCLPSHSSTIRFACHDHRGGNSVFVGNVVVDLSVDGVKTVELLKAALVFEVETVKQGKNMLSVHINSVRGCEGPLLCRGVYASSVIAEFEISAFPTFTFEPIGGHAGFEVSLWRRGEPSPVASALVDLRVGGRQEIQCDGCVMPISLIVDVLSPSSASWRPSGATICVSQLVTNVPVDRWQVRTDDGLSSWLLPQDYWCFNSQSKNLTLEILTSDGHGVVNLELGEALESTPNNFSITRGVLRDGIDGYIEWSWSSQPEWSLGKPTSTDTHSAGARDRREKECRLSLKVLGIVAFSPGTVTITCGSSVTAKIGHAKQGFSALSKSLHATVAPPMHHALFSLSLDSKGEFFGQLSPFHLPNEGRRWVTLERGGDVGGFVEVEWLSVFESHSYVDCEDLNVVSEIEVVEAQALSSSDLGGTCNAFCVLQALPVSDACRLCSPIVKSSVNPLWSWNVSLTLKATSGIVVNVLDADSTGDEFLGFLSLPANSFFWKCETGDCWLPLADQPTGQLERHCGAKGVLTKPSGTYTQAVASGECEILFDNIEIGGMTVASLRVGEQVFFATSSALVSSAQAQSLVQGGVIPIEVVSASGDLFSGSVVLSKLTVKRKLFHIAITSLTAQPLVMVSEIQLLWFRF</sequence>
<dbReference type="InterPro" id="IPR035892">
    <property type="entry name" value="C2_domain_sf"/>
</dbReference>
<dbReference type="SMART" id="SM00239">
    <property type="entry name" value="C2"/>
    <property type="match status" value="2"/>
</dbReference>
<evidence type="ECO:0000259" key="1">
    <source>
        <dbReference type="PROSITE" id="PS50004"/>
    </source>
</evidence>
<protein>
    <recommendedName>
        <fullName evidence="1">C2 domain-containing protein</fullName>
    </recommendedName>
</protein>